<dbReference type="PROSITE" id="PS00108">
    <property type="entry name" value="PROTEIN_KINASE_ST"/>
    <property type="match status" value="1"/>
</dbReference>
<feature type="domain" description="PASTA" evidence="12">
    <location>
        <begin position="452"/>
        <end position="519"/>
    </location>
</feature>
<keyword evidence="2" id="KW-0723">Serine/threonine-protein kinase</keyword>
<dbReference type="PANTHER" id="PTHR43289">
    <property type="entry name" value="MITOGEN-ACTIVATED PROTEIN KINASE KINASE KINASE 20-RELATED"/>
    <property type="match status" value="1"/>
</dbReference>
<dbReference type="Gene3D" id="3.30.200.20">
    <property type="entry name" value="Phosphorylase Kinase, domain 1"/>
    <property type="match status" value="1"/>
</dbReference>
<evidence type="ECO:0000313" key="13">
    <source>
        <dbReference type="EMBL" id="MBA9006631.1"/>
    </source>
</evidence>
<dbReference type="SMART" id="SM00740">
    <property type="entry name" value="PASTA"/>
    <property type="match status" value="4"/>
</dbReference>
<name>A0A7W3RB92_9ACTN</name>
<evidence type="ECO:0000256" key="9">
    <source>
        <dbReference type="SAM" id="MobiDB-lite"/>
    </source>
</evidence>
<keyword evidence="5 13" id="KW-0418">Kinase</keyword>
<evidence type="ECO:0000256" key="1">
    <source>
        <dbReference type="ARBA" id="ARBA00012513"/>
    </source>
</evidence>
<dbReference type="Pfam" id="PF03793">
    <property type="entry name" value="PASTA"/>
    <property type="match status" value="4"/>
</dbReference>
<reference evidence="13 14" key="1">
    <citation type="submission" date="2020-08" db="EMBL/GenBank/DDBJ databases">
        <title>Sequencing the genomes of 1000 actinobacteria strains.</title>
        <authorList>
            <person name="Klenk H.-P."/>
        </authorList>
    </citation>
    <scope>NUCLEOTIDE SEQUENCE [LARGE SCALE GENOMIC DNA]</scope>
    <source>
        <strain evidence="13 14">DSM 45823</strain>
    </source>
</reference>
<dbReference type="InterPro" id="IPR000719">
    <property type="entry name" value="Prot_kinase_dom"/>
</dbReference>
<evidence type="ECO:0000313" key="14">
    <source>
        <dbReference type="Proteomes" id="UP000539313"/>
    </source>
</evidence>
<dbReference type="InterPro" id="IPR005543">
    <property type="entry name" value="PASTA_dom"/>
</dbReference>
<dbReference type="EMBL" id="JACJII010000001">
    <property type="protein sequence ID" value="MBA9006631.1"/>
    <property type="molecule type" value="Genomic_DNA"/>
</dbReference>
<evidence type="ECO:0000259" key="11">
    <source>
        <dbReference type="PROSITE" id="PS50011"/>
    </source>
</evidence>
<dbReference type="SUPFAM" id="SSF56112">
    <property type="entry name" value="Protein kinase-like (PK-like)"/>
    <property type="match status" value="1"/>
</dbReference>
<dbReference type="PANTHER" id="PTHR43289:SF34">
    <property type="entry name" value="SERINE_THREONINE-PROTEIN KINASE YBDM-RELATED"/>
    <property type="match status" value="1"/>
</dbReference>
<dbReference type="CDD" id="cd14014">
    <property type="entry name" value="STKc_PknB_like"/>
    <property type="match status" value="1"/>
</dbReference>
<keyword evidence="10" id="KW-0812">Transmembrane</keyword>
<dbReference type="RefSeq" id="WP_182707479.1">
    <property type="nucleotide sequence ID" value="NZ_JACJII010000001.1"/>
</dbReference>
<dbReference type="Proteomes" id="UP000539313">
    <property type="component" value="Unassembled WGS sequence"/>
</dbReference>
<feature type="transmembrane region" description="Helical" evidence="10">
    <location>
        <begin position="361"/>
        <end position="380"/>
    </location>
</feature>
<protein>
    <recommendedName>
        <fullName evidence="1">non-specific serine/threonine protein kinase</fullName>
        <ecNumber evidence="1">2.7.11.1</ecNumber>
    </recommendedName>
</protein>
<keyword evidence="3 13" id="KW-0808">Transferase</keyword>
<keyword evidence="14" id="KW-1185">Reference proteome</keyword>
<evidence type="ECO:0000256" key="5">
    <source>
        <dbReference type="ARBA" id="ARBA00022777"/>
    </source>
</evidence>
<comment type="caution">
    <text evidence="13">The sequence shown here is derived from an EMBL/GenBank/DDBJ whole genome shotgun (WGS) entry which is preliminary data.</text>
</comment>
<dbReference type="Gene3D" id="1.10.510.10">
    <property type="entry name" value="Transferase(Phosphotransferase) domain 1"/>
    <property type="match status" value="1"/>
</dbReference>
<dbReference type="FunFam" id="1.10.510.10:FF:000021">
    <property type="entry name" value="Serine/threonine protein kinase"/>
    <property type="match status" value="1"/>
</dbReference>
<dbReference type="InterPro" id="IPR008271">
    <property type="entry name" value="Ser/Thr_kinase_AS"/>
</dbReference>
<evidence type="ECO:0000259" key="12">
    <source>
        <dbReference type="PROSITE" id="PS51178"/>
    </source>
</evidence>
<dbReference type="GO" id="GO:0005524">
    <property type="term" value="F:ATP binding"/>
    <property type="evidence" value="ECO:0007669"/>
    <property type="project" value="UniProtKB-KW"/>
</dbReference>
<keyword evidence="4" id="KW-0547">Nucleotide-binding</keyword>
<feature type="domain" description="PASTA" evidence="12">
    <location>
        <begin position="520"/>
        <end position="583"/>
    </location>
</feature>
<dbReference type="FunFam" id="3.30.200.20:FF:000035">
    <property type="entry name" value="Serine/threonine protein kinase Stk1"/>
    <property type="match status" value="1"/>
</dbReference>
<keyword evidence="10" id="KW-1133">Transmembrane helix</keyword>
<feature type="domain" description="Protein kinase" evidence="11">
    <location>
        <begin position="18"/>
        <end position="281"/>
    </location>
</feature>
<feature type="region of interest" description="Disordered" evidence="9">
    <location>
        <begin position="639"/>
        <end position="661"/>
    </location>
</feature>
<comment type="catalytic activity">
    <reaction evidence="8">
        <text>L-seryl-[protein] + ATP = O-phospho-L-seryl-[protein] + ADP + H(+)</text>
        <dbReference type="Rhea" id="RHEA:17989"/>
        <dbReference type="Rhea" id="RHEA-COMP:9863"/>
        <dbReference type="Rhea" id="RHEA-COMP:11604"/>
        <dbReference type="ChEBI" id="CHEBI:15378"/>
        <dbReference type="ChEBI" id="CHEBI:29999"/>
        <dbReference type="ChEBI" id="CHEBI:30616"/>
        <dbReference type="ChEBI" id="CHEBI:83421"/>
        <dbReference type="ChEBI" id="CHEBI:456216"/>
        <dbReference type="EC" id="2.7.11.1"/>
    </reaction>
</comment>
<keyword evidence="10" id="KW-0472">Membrane</keyword>
<sequence length="661" mass="69813">MDTTVADPLVGQVLDGRYRVESRIARGGMATVYVAHDVKLDRRIALKVMHANLAQDEDFVRRFIGEAKAAAALSHPNVVAVYDQGTDGQHVFLAMEYVQGRTLRALLTERGRLGPREALELMQPILAALAAAHRAGLVHRDVKPENVLLTEEGQVKVADFGLARAETAGKQTKTGLIIGTVGYLAPEQVLTGHADVRSDVYAAGIMLFELLTGRQPHTGDTPLAVAYKHVNDVVPPPSSLVPGLPSQLDTLVTLATSHDPARRPQDAGSFLAVVADVAAALPPDIDRRLAGAVPPPQDATSVLPMPAPVPAPAAAPGAHTRVLAAETLPPVVPGQHPPPPAAPLPPAGPMERVISAVTGRYVLIAIGALAAVILGWAVWYQVAGQYERVPEQIVGMKLEDAKRLLAQDGLVVQTGPSTYSDKVPKGHVAASNPGPGQRVEAGGVVTLTLSKGKQPIPVPDTAGKSLEDARKILRDAGFTPGEVTRESSQTIPKDQVIRTAPKAGKKVSPDQPVDIVVSAGMEMPNLVNVNAEQAANQLRSMGLDVKVEERDLPDRPRDVVLEQNPPPGTGVSRGDQVTLIVNKKDCLLAPINPFCNNGQGDPNALPVPTVLGQDVNAAVQALRGAGFDVEVHQQLGTGRVIRQDPGPNGTAPRGHKVKIWH</sequence>
<proteinExistence type="predicted"/>
<accession>A0A7W3RB92</accession>
<dbReference type="CDD" id="cd06577">
    <property type="entry name" value="PASTA_pknB"/>
    <property type="match status" value="4"/>
</dbReference>
<dbReference type="Pfam" id="PF00069">
    <property type="entry name" value="Pkinase"/>
    <property type="match status" value="1"/>
</dbReference>
<dbReference type="PROSITE" id="PS51178">
    <property type="entry name" value="PASTA"/>
    <property type="match status" value="4"/>
</dbReference>
<evidence type="ECO:0000256" key="8">
    <source>
        <dbReference type="ARBA" id="ARBA00048679"/>
    </source>
</evidence>
<evidence type="ECO:0000256" key="10">
    <source>
        <dbReference type="SAM" id="Phobius"/>
    </source>
</evidence>
<dbReference type="GO" id="GO:0004674">
    <property type="term" value="F:protein serine/threonine kinase activity"/>
    <property type="evidence" value="ECO:0007669"/>
    <property type="project" value="UniProtKB-KW"/>
</dbReference>
<dbReference type="GO" id="GO:0045717">
    <property type="term" value="P:negative regulation of fatty acid biosynthetic process"/>
    <property type="evidence" value="ECO:0007669"/>
    <property type="project" value="UniProtKB-ARBA"/>
</dbReference>
<evidence type="ECO:0000256" key="4">
    <source>
        <dbReference type="ARBA" id="ARBA00022741"/>
    </source>
</evidence>
<dbReference type="AlphaFoldDB" id="A0A7W3RB92"/>
<feature type="domain" description="PASTA" evidence="12">
    <location>
        <begin position="601"/>
        <end position="661"/>
    </location>
</feature>
<dbReference type="SMART" id="SM00220">
    <property type="entry name" value="S_TKc"/>
    <property type="match status" value="1"/>
</dbReference>
<organism evidence="13 14">
    <name type="scientific">Thermomonospora cellulosilytica</name>
    <dbReference type="NCBI Taxonomy" id="1411118"/>
    <lineage>
        <taxon>Bacteria</taxon>
        <taxon>Bacillati</taxon>
        <taxon>Actinomycetota</taxon>
        <taxon>Actinomycetes</taxon>
        <taxon>Streptosporangiales</taxon>
        <taxon>Thermomonosporaceae</taxon>
        <taxon>Thermomonospora</taxon>
    </lineage>
</organism>
<evidence type="ECO:0000256" key="3">
    <source>
        <dbReference type="ARBA" id="ARBA00022679"/>
    </source>
</evidence>
<evidence type="ECO:0000256" key="6">
    <source>
        <dbReference type="ARBA" id="ARBA00022840"/>
    </source>
</evidence>
<dbReference type="NCBIfam" id="NF033483">
    <property type="entry name" value="PknB_PASTA_kin"/>
    <property type="match status" value="1"/>
</dbReference>
<evidence type="ECO:0000256" key="7">
    <source>
        <dbReference type="ARBA" id="ARBA00047899"/>
    </source>
</evidence>
<feature type="region of interest" description="Disordered" evidence="9">
    <location>
        <begin position="416"/>
        <end position="437"/>
    </location>
</feature>
<dbReference type="InterPro" id="IPR011009">
    <property type="entry name" value="Kinase-like_dom_sf"/>
</dbReference>
<evidence type="ECO:0000256" key="2">
    <source>
        <dbReference type="ARBA" id="ARBA00022527"/>
    </source>
</evidence>
<dbReference type="EC" id="2.7.11.1" evidence="1"/>
<keyword evidence="6" id="KW-0067">ATP-binding</keyword>
<dbReference type="PROSITE" id="PS50011">
    <property type="entry name" value="PROTEIN_KINASE_DOM"/>
    <property type="match status" value="1"/>
</dbReference>
<dbReference type="Gene3D" id="3.30.10.20">
    <property type="match status" value="4"/>
</dbReference>
<gene>
    <name evidence="13" type="ORF">HNR21_005513</name>
</gene>
<feature type="domain" description="PASTA" evidence="12">
    <location>
        <begin position="388"/>
        <end position="451"/>
    </location>
</feature>
<comment type="catalytic activity">
    <reaction evidence="7">
        <text>L-threonyl-[protein] + ATP = O-phospho-L-threonyl-[protein] + ADP + H(+)</text>
        <dbReference type="Rhea" id="RHEA:46608"/>
        <dbReference type="Rhea" id="RHEA-COMP:11060"/>
        <dbReference type="Rhea" id="RHEA-COMP:11605"/>
        <dbReference type="ChEBI" id="CHEBI:15378"/>
        <dbReference type="ChEBI" id="CHEBI:30013"/>
        <dbReference type="ChEBI" id="CHEBI:30616"/>
        <dbReference type="ChEBI" id="CHEBI:61977"/>
        <dbReference type="ChEBI" id="CHEBI:456216"/>
        <dbReference type="EC" id="2.7.11.1"/>
    </reaction>
</comment>